<protein>
    <submittedName>
        <fullName evidence="2">Uncharacterized protein</fullName>
    </submittedName>
</protein>
<name>A0A9P8RN14_9PEZI</name>
<dbReference type="Proteomes" id="UP000750711">
    <property type="component" value="Unassembled WGS sequence"/>
</dbReference>
<dbReference type="AlphaFoldDB" id="A0A9P8RN14"/>
<accession>A0A9P8RN14</accession>
<feature type="compositionally biased region" description="Basic and acidic residues" evidence="1">
    <location>
        <begin position="218"/>
        <end position="227"/>
    </location>
</feature>
<proteinExistence type="predicted"/>
<feature type="compositionally biased region" description="Basic and acidic residues" evidence="1">
    <location>
        <begin position="164"/>
        <end position="173"/>
    </location>
</feature>
<feature type="region of interest" description="Disordered" evidence="1">
    <location>
        <begin position="27"/>
        <end position="47"/>
    </location>
</feature>
<gene>
    <name evidence="2" type="ORF">GP486_005293</name>
</gene>
<sequence>MSQGHKGRPWTTVEKLALCISILEQSDATPDWASLEPPNGRTLRGTQRVWGEIKREVAAAAAATNSTGNSNGDDESLAGDTSATKPKGGSSPAKKAAVAKPKAVAGPAKEKAVRKPRVKNGKNGVTKSGRKRGSTNLETTHQDHEEPALKKTRLFEGGSEEAAADGKGKHEGKPAGNETRTGGEKTHLEDDDSSIILGGKGYQGPAVTDTNQWMGVSGDERDIAIAV</sequence>
<feature type="region of interest" description="Disordered" evidence="1">
    <location>
        <begin position="59"/>
        <end position="227"/>
    </location>
</feature>
<evidence type="ECO:0000313" key="3">
    <source>
        <dbReference type="Proteomes" id="UP000750711"/>
    </source>
</evidence>
<feature type="compositionally biased region" description="Basic and acidic residues" evidence="1">
    <location>
        <begin position="140"/>
        <end position="149"/>
    </location>
</feature>
<feature type="compositionally biased region" description="Low complexity" evidence="1">
    <location>
        <begin position="85"/>
        <end position="107"/>
    </location>
</feature>
<reference evidence="2" key="1">
    <citation type="submission" date="2021-03" db="EMBL/GenBank/DDBJ databases">
        <title>Comparative genomics and phylogenomic investigation of the class Geoglossomycetes provide insights into ecological specialization and systematics.</title>
        <authorList>
            <person name="Melie T."/>
            <person name="Pirro S."/>
            <person name="Miller A.N."/>
            <person name="Quandt A."/>
        </authorList>
    </citation>
    <scope>NUCLEOTIDE SEQUENCE</scope>
    <source>
        <strain evidence="2">CAQ_001_2017</strain>
    </source>
</reference>
<evidence type="ECO:0000313" key="2">
    <source>
        <dbReference type="EMBL" id="KAH0556917.1"/>
    </source>
</evidence>
<evidence type="ECO:0000256" key="1">
    <source>
        <dbReference type="SAM" id="MobiDB-lite"/>
    </source>
</evidence>
<dbReference type="EMBL" id="JAGHQM010000973">
    <property type="protein sequence ID" value="KAH0556917.1"/>
    <property type="molecule type" value="Genomic_DNA"/>
</dbReference>
<keyword evidence="3" id="KW-1185">Reference proteome</keyword>
<organism evidence="2 3">
    <name type="scientific">Trichoglossum hirsutum</name>
    <dbReference type="NCBI Taxonomy" id="265104"/>
    <lineage>
        <taxon>Eukaryota</taxon>
        <taxon>Fungi</taxon>
        <taxon>Dikarya</taxon>
        <taxon>Ascomycota</taxon>
        <taxon>Pezizomycotina</taxon>
        <taxon>Geoglossomycetes</taxon>
        <taxon>Geoglossales</taxon>
        <taxon>Geoglossaceae</taxon>
        <taxon>Trichoglossum</taxon>
    </lineage>
</organism>
<comment type="caution">
    <text evidence="2">The sequence shown here is derived from an EMBL/GenBank/DDBJ whole genome shotgun (WGS) entry which is preliminary data.</text>
</comment>